<dbReference type="STRING" id="454194.PYK22_03102"/>
<gene>
    <name evidence="9" type="ORF">PYK22_03102</name>
</gene>
<name>A0A0B6X0K2_9BACT</name>
<feature type="transmembrane region" description="Helical" evidence="7">
    <location>
        <begin position="6"/>
        <end position="25"/>
    </location>
</feature>
<protein>
    <submittedName>
        <fullName evidence="9">Uncharacterized membrane protein</fullName>
    </submittedName>
</protein>
<dbReference type="InterPro" id="IPR003416">
    <property type="entry name" value="MgtC/SapB/SrpB/YhiD_fam"/>
</dbReference>
<reference evidence="9 10" key="1">
    <citation type="submission" date="2013-12" db="EMBL/GenBank/DDBJ databases">
        <authorList>
            <person name="Stott M."/>
        </authorList>
    </citation>
    <scope>NUCLEOTIDE SEQUENCE [LARGE SCALE GENOMIC DNA]</scope>
    <source>
        <strain evidence="9 10">K22</strain>
    </source>
</reference>
<proteinExistence type="inferred from homology"/>
<keyword evidence="10" id="KW-1185">Reference proteome</keyword>
<evidence type="ECO:0000313" key="10">
    <source>
        <dbReference type="Proteomes" id="UP000031518"/>
    </source>
</evidence>
<dbReference type="PANTHER" id="PTHR33778:SF1">
    <property type="entry name" value="MAGNESIUM TRANSPORTER YHID-RELATED"/>
    <property type="match status" value="1"/>
</dbReference>
<keyword evidence="5 7" id="KW-1133">Transmembrane helix</keyword>
<dbReference type="Proteomes" id="UP000031518">
    <property type="component" value="Unassembled WGS sequence"/>
</dbReference>
<evidence type="ECO:0000256" key="3">
    <source>
        <dbReference type="ARBA" id="ARBA00022475"/>
    </source>
</evidence>
<feature type="domain" description="MgtC/SapB/SrpB/YhiD N-terminal" evidence="8">
    <location>
        <begin position="14"/>
        <end position="138"/>
    </location>
</feature>
<evidence type="ECO:0000256" key="4">
    <source>
        <dbReference type="ARBA" id="ARBA00022692"/>
    </source>
</evidence>
<evidence type="ECO:0000256" key="7">
    <source>
        <dbReference type="SAM" id="Phobius"/>
    </source>
</evidence>
<evidence type="ECO:0000256" key="2">
    <source>
        <dbReference type="ARBA" id="ARBA00009298"/>
    </source>
</evidence>
<feature type="transmembrane region" description="Helical" evidence="7">
    <location>
        <begin position="117"/>
        <end position="136"/>
    </location>
</feature>
<evidence type="ECO:0000256" key="6">
    <source>
        <dbReference type="ARBA" id="ARBA00023136"/>
    </source>
</evidence>
<dbReference type="GO" id="GO:0005886">
    <property type="term" value="C:plasma membrane"/>
    <property type="evidence" value="ECO:0007669"/>
    <property type="project" value="UniProtKB-SubCell"/>
</dbReference>
<dbReference type="AlphaFoldDB" id="A0A0B6X0K2"/>
<reference evidence="9 10" key="2">
    <citation type="submission" date="2015-01" db="EMBL/GenBank/DDBJ databases">
        <title>Complete genome sequence of Pyrinomonas methylaliphatogenes type strain K22T.</title>
        <authorList>
            <person name="Lee K.C.Y."/>
            <person name="Power J.F."/>
            <person name="Dunfield P.F."/>
            <person name="Morgan X.C."/>
            <person name="Huttenhower C."/>
            <person name="Stott M.B."/>
        </authorList>
    </citation>
    <scope>NUCLEOTIDE SEQUENCE [LARGE SCALE GENOMIC DNA]</scope>
    <source>
        <strain evidence="9 10">K22</strain>
    </source>
</reference>
<dbReference type="EMBL" id="CBXV010000008">
    <property type="protein sequence ID" value="CDM67053.1"/>
    <property type="molecule type" value="Genomic_DNA"/>
</dbReference>
<dbReference type="InterPro" id="IPR049177">
    <property type="entry name" value="MgtC_SapB_SrpB_YhiD_N"/>
</dbReference>
<comment type="subcellular location">
    <subcellularLocation>
        <location evidence="1">Cell membrane</location>
        <topology evidence="1">Multi-pass membrane protein</topology>
    </subcellularLocation>
</comment>
<organism evidence="9 10">
    <name type="scientific">Pyrinomonas methylaliphatogenes</name>
    <dbReference type="NCBI Taxonomy" id="454194"/>
    <lineage>
        <taxon>Bacteria</taxon>
        <taxon>Pseudomonadati</taxon>
        <taxon>Acidobacteriota</taxon>
        <taxon>Blastocatellia</taxon>
        <taxon>Blastocatellales</taxon>
        <taxon>Pyrinomonadaceae</taxon>
        <taxon>Pyrinomonas</taxon>
    </lineage>
</organism>
<keyword evidence="3" id="KW-1003">Cell membrane</keyword>
<dbReference type="RefSeq" id="WP_060635759.1">
    <property type="nucleotide sequence ID" value="NZ_CBXV010000008.1"/>
</dbReference>
<feature type="transmembrane region" description="Helical" evidence="7">
    <location>
        <begin position="93"/>
        <end position="111"/>
    </location>
</feature>
<sequence length="223" mass="24024">MIFDLSIVQIGIKLLFAIICGGAIGMERELSRKPAGLRTNVLICMGATLFMITSRHISGGAPYTDPARLVAQVVAGVGFIGAGVILQSRGSVTGLTTAATIFIVTAVGIAIGEGMFGPAALATGFVIGVLVLLRPLERAVVRRRRIYEYTFKTREPAIALSRLLDLLEQEGLRLEDFSVRDSGNDMHEVNFSVITSLHGNSRLIERLHELGTDTRTSSREEIG</sequence>
<keyword evidence="6 7" id="KW-0472">Membrane</keyword>
<dbReference type="PRINTS" id="PR01837">
    <property type="entry name" value="MGTCSAPBPROT"/>
</dbReference>
<dbReference type="OrthoDB" id="9811198at2"/>
<keyword evidence="4 7" id="KW-0812">Transmembrane</keyword>
<evidence type="ECO:0000259" key="8">
    <source>
        <dbReference type="Pfam" id="PF02308"/>
    </source>
</evidence>
<dbReference type="PANTHER" id="PTHR33778">
    <property type="entry name" value="PROTEIN MGTC"/>
    <property type="match status" value="1"/>
</dbReference>
<comment type="similarity">
    <text evidence="2">Belongs to the MgtC/SapB family.</text>
</comment>
<feature type="transmembrane region" description="Helical" evidence="7">
    <location>
        <begin position="69"/>
        <end position="86"/>
    </location>
</feature>
<dbReference type="Pfam" id="PF02308">
    <property type="entry name" value="MgtC"/>
    <property type="match status" value="1"/>
</dbReference>
<evidence type="ECO:0000313" key="9">
    <source>
        <dbReference type="EMBL" id="CDM67053.1"/>
    </source>
</evidence>
<accession>A0A0B6X0K2</accession>
<evidence type="ECO:0000256" key="5">
    <source>
        <dbReference type="ARBA" id="ARBA00022989"/>
    </source>
</evidence>
<evidence type="ECO:0000256" key="1">
    <source>
        <dbReference type="ARBA" id="ARBA00004651"/>
    </source>
</evidence>
<feature type="transmembrane region" description="Helical" evidence="7">
    <location>
        <begin position="37"/>
        <end position="57"/>
    </location>
</feature>